<proteinExistence type="predicted"/>
<dbReference type="RefSeq" id="WP_084232042.1">
    <property type="nucleotide sequence ID" value="NZ_CP166874.1"/>
</dbReference>
<dbReference type="AlphaFoldDB" id="A0A1W1WXK0"/>
<gene>
    <name evidence="1" type="ORF">CJF60_02710</name>
    <name evidence="2" type="ORF">CJJ23_04040</name>
</gene>
<evidence type="ECO:0000313" key="3">
    <source>
        <dbReference type="Proteomes" id="UP000216943"/>
    </source>
</evidence>
<evidence type="ECO:0000313" key="4">
    <source>
        <dbReference type="Proteomes" id="UP000217033"/>
    </source>
</evidence>
<name>A0A1W1WXK0_9BACT</name>
<reference evidence="3 4" key="2">
    <citation type="submission" date="2017-08" db="EMBL/GenBank/DDBJ databases">
        <authorList>
            <person name="Alvarez-Ponce D."/>
            <person name="Weitzman C.L."/>
            <person name="Tillett R.L."/>
            <person name="Sandmeier F.C."/>
            <person name="Tracy C.R."/>
        </authorList>
    </citation>
    <scope>NUCLEOTIDE SEQUENCE [LARGE SCALE GENOMIC DNA]</scope>
    <source>
        <strain evidence="3">723</strain>
        <strain evidence="1 4">PS6</strain>
    </source>
</reference>
<sequence length="137" mass="16618">MSNKRIKKFEETRHSFWQEENLRLSLIRSDKDLKQIYDGSKAYIKNFEIELLKENKFVINYSENKQYEDDSLDLKEIEKIQNASEKVLVDLITNNYSSAFQEGFFEYKYFNSIISWDQRPLRSKIQKLNLKNKEEEK</sequence>
<dbReference type="EMBL" id="NQMN01000002">
    <property type="protein sequence ID" value="PAF54626.1"/>
    <property type="molecule type" value="Genomic_DNA"/>
</dbReference>
<evidence type="ECO:0000313" key="2">
    <source>
        <dbReference type="EMBL" id="PAK21070.1"/>
    </source>
</evidence>
<comment type="caution">
    <text evidence="2">The sequence shown here is derived from an EMBL/GenBank/DDBJ whole genome shotgun (WGS) entry which is preliminary data.</text>
</comment>
<accession>A0A1W1WXK0</accession>
<organism evidence="2 3">
    <name type="scientific">Mycoplasmopsis agassizii</name>
    <dbReference type="NCBI Taxonomy" id="33922"/>
    <lineage>
        <taxon>Bacteria</taxon>
        <taxon>Bacillati</taxon>
        <taxon>Mycoplasmatota</taxon>
        <taxon>Mycoplasmoidales</taxon>
        <taxon>Metamycoplasmataceae</taxon>
        <taxon>Mycoplasmopsis</taxon>
    </lineage>
</organism>
<evidence type="ECO:0000313" key="1">
    <source>
        <dbReference type="EMBL" id="PAF54626.1"/>
    </source>
</evidence>
<protein>
    <submittedName>
        <fullName evidence="2">Uncharacterized protein</fullName>
    </submittedName>
</protein>
<dbReference type="EMBL" id="NQNY01000014">
    <property type="protein sequence ID" value="PAK21070.1"/>
    <property type="molecule type" value="Genomic_DNA"/>
</dbReference>
<keyword evidence="4" id="KW-1185">Reference proteome</keyword>
<dbReference type="Proteomes" id="UP000216943">
    <property type="component" value="Unassembled WGS sequence"/>
</dbReference>
<dbReference type="Proteomes" id="UP000217033">
    <property type="component" value="Unassembled WGS sequence"/>
</dbReference>
<dbReference type="STRING" id="33922.SAMN02745179_00260"/>
<reference evidence="2" key="1">
    <citation type="submission" date="2017-08" db="EMBL/GenBank/DDBJ databases">
        <authorList>
            <person name="de Groot N.N."/>
        </authorList>
    </citation>
    <scope>NUCLEOTIDE SEQUENCE [LARGE SCALE GENOMIC DNA]</scope>
    <source>
        <strain evidence="2">723</strain>
    </source>
</reference>
<dbReference type="OrthoDB" id="9876935at2"/>